<dbReference type="InterPro" id="IPR051400">
    <property type="entry name" value="HAD-like_hydrolase"/>
</dbReference>
<dbReference type="GO" id="GO:0016787">
    <property type="term" value="F:hydrolase activity"/>
    <property type="evidence" value="ECO:0007669"/>
    <property type="project" value="UniProtKB-KW"/>
</dbReference>
<evidence type="ECO:0008006" key="5">
    <source>
        <dbReference type="Google" id="ProtNLM"/>
    </source>
</evidence>
<dbReference type="PANTHER" id="PTHR46470:SF4">
    <property type="entry name" value="5-AMINO-6-(5-PHOSPHO-D-RIBITYLAMINO)URACIL PHOSPHATASE YIGB"/>
    <property type="match status" value="1"/>
</dbReference>
<evidence type="ECO:0000313" key="4">
    <source>
        <dbReference type="Proteomes" id="UP000503399"/>
    </source>
</evidence>
<dbReference type="Gene3D" id="3.40.50.1000">
    <property type="entry name" value="HAD superfamily/HAD-like"/>
    <property type="match status" value="1"/>
</dbReference>
<protein>
    <recommendedName>
        <fullName evidence="5">HAD family hydrolase</fullName>
    </recommendedName>
</protein>
<dbReference type="InterPro" id="IPR023214">
    <property type="entry name" value="HAD_sf"/>
</dbReference>
<sequence length="234" mass="25918">MAVWVGIDLDGTLLDHPYWHLHLSPWLTRTARRHGLDRTALWQRLQAESRRRWRAGDWLGAMDWAAMAAGLGLHLPDPGRPPAGAVSRLVMPGADRLLLHWTARGLRLVLVSNGLWRNQRPYLEALGWLEVFAGVVTPDRTGVAKPDPRAFAAAGRPLAWHLGDQLYQDVLGARRAGVPAMQILHLVQDAPLDPLAPQRVAPDLTVEDLEQARVLGLLLVARAGAVRRLRVPCP</sequence>
<keyword evidence="2" id="KW-0460">Magnesium</keyword>
<dbReference type="SFLD" id="SFLDS00003">
    <property type="entry name" value="Haloacid_Dehalogenase"/>
    <property type="match status" value="1"/>
</dbReference>
<dbReference type="GO" id="GO:0009231">
    <property type="term" value="P:riboflavin biosynthetic process"/>
    <property type="evidence" value="ECO:0007669"/>
    <property type="project" value="TreeGrafter"/>
</dbReference>
<proteinExistence type="predicted"/>
<dbReference type="Proteomes" id="UP000503399">
    <property type="component" value="Chromosome"/>
</dbReference>
<evidence type="ECO:0000313" key="3">
    <source>
        <dbReference type="EMBL" id="CAB1130102.1"/>
    </source>
</evidence>
<dbReference type="Pfam" id="PF00702">
    <property type="entry name" value="Hydrolase"/>
    <property type="match status" value="1"/>
</dbReference>
<keyword evidence="4" id="KW-1185">Reference proteome</keyword>
<keyword evidence="1" id="KW-0378">Hydrolase</keyword>
<gene>
    <name evidence="3" type="ORF">R50_2610</name>
</gene>
<organism evidence="3 4">
    <name type="scientific">Candidatus Hydrogenisulfobacillus filiaventi</name>
    <dbReference type="NCBI Taxonomy" id="2707344"/>
    <lineage>
        <taxon>Bacteria</taxon>
        <taxon>Bacillati</taxon>
        <taxon>Bacillota</taxon>
        <taxon>Clostridia</taxon>
        <taxon>Eubacteriales</taxon>
        <taxon>Clostridiales Family XVII. Incertae Sedis</taxon>
        <taxon>Candidatus Hydrogenisulfobacillus</taxon>
    </lineage>
</organism>
<dbReference type="EMBL" id="LR778114">
    <property type="protein sequence ID" value="CAB1130102.1"/>
    <property type="molecule type" value="Genomic_DNA"/>
</dbReference>
<accession>A0A6F8ZKH0</accession>
<reference evidence="3 4" key="1">
    <citation type="submission" date="2020-02" db="EMBL/GenBank/DDBJ databases">
        <authorList>
            <person name="Hogendoorn C."/>
        </authorList>
    </citation>
    <scope>NUCLEOTIDE SEQUENCE [LARGE SCALE GENOMIC DNA]</scope>
    <source>
        <strain evidence="3">R501</strain>
    </source>
</reference>
<dbReference type="SFLD" id="SFLDG01129">
    <property type="entry name" value="C1.5:_HAD__Beta-PGM__Phosphata"/>
    <property type="match status" value="1"/>
</dbReference>
<dbReference type="InterPro" id="IPR036412">
    <property type="entry name" value="HAD-like_sf"/>
</dbReference>
<evidence type="ECO:0000256" key="1">
    <source>
        <dbReference type="ARBA" id="ARBA00022801"/>
    </source>
</evidence>
<evidence type="ECO:0000256" key="2">
    <source>
        <dbReference type="ARBA" id="ARBA00022842"/>
    </source>
</evidence>
<dbReference type="SUPFAM" id="SSF56784">
    <property type="entry name" value="HAD-like"/>
    <property type="match status" value="1"/>
</dbReference>
<dbReference type="PANTHER" id="PTHR46470">
    <property type="entry name" value="N-ACYLNEURAMINATE-9-PHOSPHATASE"/>
    <property type="match status" value="1"/>
</dbReference>
<dbReference type="KEGG" id="hfv:R50_2610"/>
<dbReference type="AlphaFoldDB" id="A0A6F8ZKH0"/>
<name>A0A6F8ZKH0_9FIRM</name>